<proteinExistence type="predicted"/>
<keyword evidence="2" id="KW-1185">Reference proteome</keyword>
<evidence type="ECO:0000313" key="1">
    <source>
        <dbReference type="EMBL" id="KAJ1181680.1"/>
    </source>
</evidence>
<comment type="caution">
    <text evidence="1">The sequence shown here is derived from an EMBL/GenBank/DDBJ whole genome shotgun (WGS) entry which is preliminary data.</text>
</comment>
<accession>A0AAV7TZN6</accession>
<evidence type="ECO:0000313" key="2">
    <source>
        <dbReference type="Proteomes" id="UP001066276"/>
    </source>
</evidence>
<dbReference type="Proteomes" id="UP001066276">
    <property type="component" value="Chromosome 3_2"/>
</dbReference>
<organism evidence="1 2">
    <name type="scientific">Pleurodeles waltl</name>
    <name type="common">Iberian ribbed newt</name>
    <dbReference type="NCBI Taxonomy" id="8319"/>
    <lineage>
        <taxon>Eukaryota</taxon>
        <taxon>Metazoa</taxon>
        <taxon>Chordata</taxon>
        <taxon>Craniata</taxon>
        <taxon>Vertebrata</taxon>
        <taxon>Euteleostomi</taxon>
        <taxon>Amphibia</taxon>
        <taxon>Batrachia</taxon>
        <taxon>Caudata</taxon>
        <taxon>Salamandroidea</taxon>
        <taxon>Salamandridae</taxon>
        <taxon>Pleurodelinae</taxon>
        <taxon>Pleurodeles</taxon>
    </lineage>
</organism>
<protein>
    <submittedName>
        <fullName evidence="1">Uncharacterized protein</fullName>
    </submittedName>
</protein>
<gene>
    <name evidence="1" type="ORF">NDU88_006882</name>
</gene>
<reference evidence="1" key="1">
    <citation type="journal article" date="2022" name="bioRxiv">
        <title>Sequencing and chromosome-scale assembly of the giantPleurodeles waltlgenome.</title>
        <authorList>
            <person name="Brown T."/>
            <person name="Elewa A."/>
            <person name="Iarovenko S."/>
            <person name="Subramanian E."/>
            <person name="Araus A.J."/>
            <person name="Petzold A."/>
            <person name="Susuki M."/>
            <person name="Suzuki K.-i.T."/>
            <person name="Hayashi T."/>
            <person name="Toyoda A."/>
            <person name="Oliveira C."/>
            <person name="Osipova E."/>
            <person name="Leigh N.D."/>
            <person name="Simon A."/>
            <person name="Yun M.H."/>
        </authorList>
    </citation>
    <scope>NUCLEOTIDE SEQUENCE</scope>
    <source>
        <strain evidence="1">20211129_DDA</strain>
        <tissue evidence="1">Liver</tissue>
    </source>
</reference>
<dbReference type="EMBL" id="JANPWB010000006">
    <property type="protein sequence ID" value="KAJ1181680.1"/>
    <property type="molecule type" value="Genomic_DNA"/>
</dbReference>
<sequence>MQWGCVLPPAHEAGGLLRLGRPPLRRVEHRRGSCAVDPMIEDAVGGRGPAAESSRALGRCHSDLSGLCSDRARPARLPLQIQLHVGIQTRGCRRLGDLASWPPCVTYMRLAFGTTSGAVTKGMPELHLSVRGVLFVSRLVILGQS</sequence>
<dbReference type="AlphaFoldDB" id="A0AAV7TZN6"/>
<name>A0AAV7TZN6_PLEWA</name>